<feature type="domain" description="ESPR" evidence="16">
    <location>
        <begin position="1"/>
        <end position="47"/>
    </location>
</feature>
<dbReference type="SUPFAM" id="SSF101967">
    <property type="entry name" value="Adhesin YadA, collagen-binding domain"/>
    <property type="match status" value="3"/>
</dbReference>
<feature type="compositionally biased region" description="Low complexity" evidence="12">
    <location>
        <begin position="910"/>
        <end position="926"/>
    </location>
</feature>
<feature type="domain" description="Trimeric autotransporter adhesin YadA-like head" evidence="15">
    <location>
        <begin position="408"/>
        <end position="433"/>
    </location>
</feature>
<feature type="coiled-coil region" evidence="11">
    <location>
        <begin position="63"/>
        <end position="97"/>
    </location>
</feature>
<evidence type="ECO:0000256" key="10">
    <source>
        <dbReference type="ARBA" id="ARBA00023237"/>
    </source>
</evidence>
<accession>A0A2S9RP33</accession>
<feature type="compositionally biased region" description="Low complexity" evidence="12">
    <location>
        <begin position="937"/>
        <end position="978"/>
    </location>
</feature>
<reference evidence="17 18" key="1">
    <citation type="submission" date="2017-04" db="EMBL/GenBank/DDBJ databases">
        <title>Haemophilus influenzae in COPD genome sequencing project.</title>
        <authorList>
            <person name="Murphy T.F."/>
            <person name="Kong Y."/>
            <person name="Nadendla S."/>
            <person name="Tettelin H."/>
            <person name="Pettigrew M."/>
        </authorList>
    </citation>
    <scope>NUCLEOTIDE SEQUENCE [LARGE SCALE GENOMIC DNA]</scope>
    <source>
        <strain evidence="17 18">56P127H1</strain>
    </source>
</reference>
<feature type="compositionally biased region" description="Low complexity" evidence="12">
    <location>
        <begin position="793"/>
        <end position="809"/>
    </location>
</feature>
<name>A0A2S9RP33_HAEIF</name>
<evidence type="ECO:0000256" key="11">
    <source>
        <dbReference type="SAM" id="Coils"/>
    </source>
</evidence>
<evidence type="ECO:0000256" key="9">
    <source>
        <dbReference type="ARBA" id="ARBA00023136"/>
    </source>
</evidence>
<dbReference type="GO" id="GO:0015031">
    <property type="term" value="P:protein transport"/>
    <property type="evidence" value="ECO:0007669"/>
    <property type="project" value="UniProtKB-KW"/>
</dbReference>
<feature type="domain" description="Trimeric autotransporter adhesin YadA-like head" evidence="15">
    <location>
        <begin position="161"/>
        <end position="180"/>
    </location>
</feature>
<dbReference type="InterPro" id="IPR011049">
    <property type="entry name" value="Serralysin-like_metalloprot_C"/>
</dbReference>
<evidence type="ECO:0000259" key="14">
    <source>
        <dbReference type="Pfam" id="PF03895"/>
    </source>
</evidence>
<keyword evidence="10" id="KW-0998">Cell outer membrane</keyword>
<dbReference type="EMBL" id="NEBY01000253">
    <property type="protein sequence ID" value="PRJ59600.1"/>
    <property type="molecule type" value="Genomic_DNA"/>
</dbReference>
<keyword evidence="5" id="KW-0812">Transmembrane</keyword>
<evidence type="ECO:0000256" key="13">
    <source>
        <dbReference type="SAM" id="SignalP"/>
    </source>
</evidence>
<keyword evidence="7" id="KW-0677">Repeat</keyword>
<feature type="coiled-coil region" evidence="11">
    <location>
        <begin position="522"/>
        <end position="616"/>
    </location>
</feature>
<evidence type="ECO:0000259" key="16">
    <source>
        <dbReference type="Pfam" id="PF13018"/>
    </source>
</evidence>
<dbReference type="InterPro" id="IPR024973">
    <property type="entry name" value="ESPR"/>
</dbReference>
<keyword evidence="3" id="KW-0813">Transport</keyword>
<evidence type="ECO:0000256" key="3">
    <source>
        <dbReference type="ARBA" id="ARBA00022448"/>
    </source>
</evidence>
<keyword evidence="6 13" id="KW-0732">Signal</keyword>
<comment type="subcellular location">
    <subcellularLocation>
        <location evidence="2">Cell outer membrane</location>
    </subcellularLocation>
    <subcellularLocation>
        <location evidence="1">Cell surface</location>
    </subcellularLocation>
</comment>
<organism evidence="17 18">
    <name type="scientific">Haemophilus influenzae</name>
    <dbReference type="NCBI Taxonomy" id="727"/>
    <lineage>
        <taxon>Bacteria</taxon>
        <taxon>Pseudomonadati</taxon>
        <taxon>Pseudomonadota</taxon>
        <taxon>Gammaproteobacteria</taxon>
        <taxon>Pasteurellales</taxon>
        <taxon>Pasteurellaceae</taxon>
        <taxon>Haemophilus</taxon>
    </lineage>
</organism>
<evidence type="ECO:0000256" key="5">
    <source>
        <dbReference type="ARBA" id="ARBA00022692"/>
    </source>
</evidence>
<dbReference type="Pfam" id="PF01391">
    <property type="entry name" value="Collagen"/>
    <property type="match status" value="1"/>
</dbReference>
<dbReference type="InterPro" id="IPR050938">
    <property type="entry name" value="Collagen_Structural_Proteins"/>
</dbReference>
<protein>
    <submittedName>
        <fullName evidence="17">Hep/Hag repeat protein</fullName>
    </submittedName>
</protein>
<proteinExistence type="predicted"/>
<feature type="compositionally biased region" description="Gly residues" evidence="12">
    <location>
        <begin position="900"/>
        <end position="909"/>
    </location>
</feature>
<feature type="compositionally biased region" description="Gly residues" evidence="12">
    <location>
        <begin position="810"/>
        <end position="819"/>
    </location>
</feature>
<dbReference type="Pfam" id="PF03895">
    <property type="entry name" value="YadA_anchor"/>
    <property type="match status" value="1"/>
</dbReference>
<feature type="domain" description="Trimeric autotransporter adhesin YadA-like head" evidence="15">
    <location>
        <begin position="181"/>
        <end position="198"/>
    </location>
</feature>
<evidence type="ECO:0000313" key="17">
    <source>
        <dbReference type="EMBL" id="PRJ59600.1"/>
    </source>
</evidence>
<evidence type="ECO:0000256" key="6">
    <source>
        <dbReference type="ARBA" id="ARBA00022729"/>
    </source>
</evidence>
<dbReference type="Gene3D" id="2.150.10.10">
    <property type="entry name" value="Serralysin-like metalloprotease, C-terminal"/>
    <property type="match status" value="4"/>
</dbReference>
<dbReference type="RefSeq" id="WP_105876044.1">
    <property type="nucleotide sequence ID" value="NZ_CP135754.1"/>
</dbReference>
<keyword evidence="8" id="KW-0653">Protein transport</keyword>
<dbReference type="PANTHER" id="PTHR37456">
    <property type="entry name" value="SI:CH211-266K2.1"/>
    <property type="match status" value="1"/>
</dbReference>
<gene>
    <name evidence="17" type="ORF">BV102_00493</name>
</gene>
<evidence type="ECO:0000313" key="18">
    <source>
        <dbReference type="Proteomes" id="UP000238532"/>
    </source>
</evidence>
<dbReference type="InterPro" id="IPR005594">
    <property type="entry name" value="YadA_C"/>
</dbReference>
<feature type="domain" description="Trimeric autotransporter adhesin YadA-like C-terminal membrane anchor" evidence="14">
    <location>
        <begin position="1024"/>
        <end position="1081"/>
    </location>
</feature>
<feature type="compositionally biased region" description="Low complexity" evidence="12">
    <location>
        <begin position="871"/>
        <end position="899"/>
    </location>
</feature>
<evidence type="ECO:0000256" key="4">
    <source>
        <dbReference type="ARBA" id="ARBA00022452"/>
    </source>
</evidence>
<keyword evidence="4" id="KW-1134">Transmembrane beta strand</keyword>
<feature type="compositionally biased region" description="Gly residues" evidence="12">
    <location>
        <begin position="849"/>
        <end position="870"/>
    </location>
</feature>
<dbReference type="Proteomes" id="UP000238532">
    <property type="component" value="Unassembled WGS sequence"/>
</dbReference>
<dbReference type="Pfam" id="PF05658">
    <property type="entry name" value="YadA_head"/>
    <property type="match status" value="7"/>
</dbReference>
<dbReference type="InterPro" id="IPR045584">
    <property type="entry name" value="Pilin-like"/>
</dbReference>
<feature type="chain" id="PRO_5015772033" evidence="13">
    <location>
        <begin position="51"/>
        <end position="1081"/>
    </location>
</feature>
<feature type="domain" description="Trimeric autotransporter adhesin YadA-like head" evidence="15">
    <location>
        <begin position="205"/>
        <end position="228"/>
    </location>
</feature>
<evidence type="ECO:0000256" key="12">
    <source>
        <dbReference type="SAM" id="MobiDB-lite"/>
    </source>
</evidence>
<dbReference type="GO" id="GO:0009279">
    <property type="term" value="C:cell outer membrane"/>
    <property type="evidence" value="ECO:0007669"/>
    <property type="project" value="UniProtKB-SubCell"/>
</dbReference>
<dbReference type="Pfam" id="PF13018">
    <property type="entry name" value="ESPR"/>
    <property type="match status" value="1"/>
</dbReference>
<feature type="compositionally biased region" description="Low complexity" evidence="12">
    <location>
        <begin position="820"/>
        <end position="848"/>
    </location>
</feature>
<dbReference type="InterPro" id="IPR008160">
    <property type="entry name" value="Collagen"/>
</dbReference>
<feature type="signal peptide" evidence="13">
    <location>
        <begin position="1"/>
        <end position="50"/>
    </location>
</feature>
<dbReference type="SUPFAM" id="SSF54523">
    <property type="entry name" value="Pili subunits"/>
    <property type="match status" value="1"/>
</dbReference>
<evidence type="ECO:0000256" key="7">
    <source>
        <dbReference type="ARBA" id="ARBA00022737"/>
    </source>
</evidence>
<dbReference type="AlphaFoldDB" id="A0A2S9RP33"/>
<dbReference type="GO" id="GO:0009986">
    <property type="term" value="C:cell surface"/>
    <property type="evidence" value="ECO:0007669"/>
    <property type="project" value="UniProtKB-SubCell"/>
</dbReference>
<comment type="caution">
    <text evidence="17">The sequence shown here is derived from an EMBL/GenBank/DDBJ whole genome shotgun (WGS) entry which is preliminary data.</text>
</comment>
<evidence type="ECO:0000256" key="1">
    <source>
        <dbReference type="ARBA" id="ARBA00004241"/>
    </source>
</evidence>
<evidence type="ECO:0000259" key="15">
    <source>
        <dbReference type="Pfam" id="PF05658"/>
    </source>
</evidence>
<feature type="compositionally biased region" description="Gly residues" evidence="12">
    <location>
        <begin position="927"/>
        <end position="936"/>
    </location>
</feature>
<dbReference type="InterPro" id="IPR008640">
    <property type="entry name" value="Adhesin_Head_dom"/>
</dbReference>
<sequence>MNHIYRIIFNRASGVFQVVSELAKGKVKSAKTSVKLTALCMALVSSVALAGEPSSISTPASTADNTQKELTDLKAKYQAQQTKIEEQEKKLSVLEKYVGTMPYEKVKDKKGAEIKNPEDVAIGVEAKVNSSGGVAIGYKTNATNNAVAIGNSASTYLVAGYSVAIGYGSVVEKTGGIALGGYNTKAKADNSISIGTSSMTGERAVQAISIGESTNALGIYSTALGTRAGAIGDVTMALGYNARAIGDRTIALGTYAKSYNYAGISIGDFALSRGEDTISIGRNSEIEDASDYSIAMGNGAYVGKKRSPASGSILYVDKERDTLVANGGTGETGSHRTAGDDYIVTHPEPEKRQKGSIAIGLGAKGYGFQTIAIGGTAEASGSNSLAIGIGTESRGLYSSAVGDQAIAYKDYSSAFGHFSTARAEKSLALGANTHINEGINGGVALGSDSFNYRDLATIGYDISEQATKFEINGNQVKTMLLGEAGEKYKTLQAEIDPLKKAYEKELQNYADLAELRNTLYDLPKKEAEVKGLETHMKQLKDENKPQAQIDKATKSYETAKNELEKMQEELTALKTKTGIQTTSYDEAAKVEIQTKLDETKTKADKTKLDLNKKQQKQNKLVSTWKGTAGSVSVGNEITGITRQITSVAAGTADTDAVNVAQLKSAGLRFAVNSDNQGFAGTDKTHNFYKHVGETLSILGESGVGYKADLYSSRNLITYHDDEGIRIAMKTNPVFDRLTLVNKDDPSKSLELYAKTGDDGKAHLIQAEKAPEANNAAKEKPQTPNNGTDGNHNTAGQDGSAGQDGANGQNGQTGGTGSTGNAGSASSQGADGTAGHNGSAGQDGANGQNGQAGGTGSTGNSGSAGGQGSNGTAGQDGSVGQDGANGQNGQAGDSGSTGNSGSAGGQGSNGTAGQDGSAGQDGANGQNGQAGGTGLTGNAGSAGSQGSNGTAGQDGANGQNGANANHGINGNNGSNGLSANETDLTRAAIKGLNQATGEINRQIRKTTRESRAGIAAAMAMGQIYPVQGKRFTVGAAAGTYRGQSAVAVGVRYTPKPNMVISLSGSADTNNGVGAATGVSFGF</sequence>
<evidence type="ECO:0000256" key="2">
    <source>
        <dbReference type="ARBA" id="ARBA00004442"/>
    </source>
</evidence>
<keyword evidence="11" id="KW-0175">Coiled coil</keyword>
<feature type="domain" description="Trimeric autotransporter adhesin YadA-like head" evidence="15">
    <location>
        <begin position="367"/>
        <end position="388"/>
    </location>
</feature>
<dbReference type="CDD" id="cd12820">
    <property type="entry name" value="LbR_YadA-like"/>
    <property type="match status" value="2"/>
</dbReference>
<keyword evidence="9" id="KW-0472">Membrane</keyword>
<evidence type="ECO:0000256" key="8">
    <source>
        <dbReference type="ARBA" id="ARBA00022927"/>
    </source>
</evidence>
<feature type="domain" description="Trimeric autotransporter adhesin YadA-like head" evidence="15">
    <location>
        <begin position="231"/>
        <end position="256"/>
    </location>
</feature>
<dbReference type="PANTHER" id="PTHR37456:SF3">
    <property type="entry name" value="COLLAGEN ALPHA-1(XXV) CHAIN"/>
    <property type="match status" value="1"/>
</dbReference>
<dbReference type="Gene3D" id="3.30.1300.30">
    <property type="entry name" value="GSPII I/J protein-like"/>
    <property type="match status" value="1"/>
</dbReference>
<feature type="region of interest" description="Disordered" evidence="12">
    <location>
        <begin position="770"/>
        <end position="978"/>
    </location>
</feature>
<feature type="compositionally biased region" description="Polar residues" evidence="12">
    <location>
        <begin position="781"/>
        <end position="792"/>
    </location>
</feature>
<feature type="domain" description="Trimeric autotransporter adhesin YadA-like head" evidence="15">
    <location>
        <begin position="120"/>
        <end position="139"/>
    </location>
</feature>